<sequence>MMNKSQHFISVWLCTLLICALALSGPQGSIPTLAEGVSKQPVGQAEHTLVLRTEQGQFGVTYNGVQGTGHDELQVEDRQLAERKRHAREEKIRMQKLLASRSVHLTQYAKWVKAQQGLSVARAAESFVGSPYVWGGTTPQGFDCSGFTQYVYAQHGVAVPRNSYDQFDVGKPVQQQELQPGDLVFFTTYAPGPSHLGIYVGEGKFVHALNNDTGVITSTLDNDYYKNRFLGGKRVI</sequence>
<feature type="chain" id="PRO_5039472731" description="NlpC/P60 domain-containing protein" evidence="5">
    <location>
        <begin position="25"/>
        <end position="236"/>
    </location>
</feature>
<evidence type="ECO:0000313" key="7">
    <source>
        <dbReference type="EMBL" id="ARU63086.1"/>
    </source>
</evidence>
<dbReference type="PANTHER" id="PTHR47053">
    <property type="entry name" value="MUREIN DD-ENDOPEPTIDASE MEPH-RELATED"/>
    <property type="match status" value="1"/>
</dbReference>
<organism evidence="7 8">
    <name type="scientific">Tumebacillus avium</name>
    <dbReference type="NCBI Taxonomy" id="1903704"/>
    <lineage>
        <taxon>Bacteria</taxon>
        <taxon>Bacillati</taxon>
        <taxon>Bacillota</taxon>
        <taxon>Bacilli</taxon>
        <taxon>Bacillales</taxon>
        <taxon>Alicyclobacillaceae</taxon>
        <taxon>Tumebacillus</taxon>
    </lineage>
</organism>
<comment type="similarity">
    <text evidence="1">Belongs to the peptidase C40 family.</text>
</comment>
<dbReference type="Pfam" id="PF00877">
    <property type="entry name" value="NLPC_P60"/>
    <property type="match status" value="1"/>
</dbReference>
<dbReference type="SUPFAM" id="SSF54001">
    <property type="entry name" value="Cysteine proteinases"/>
    <property type="match status" value="1"/>
</dbReference>
<keyword evidence="3" id="KW-0378">Hydrolase</keyword>
<evidence type="ECO:0000256" key="2">
    <source>
        <dbReference type="ARBA" id="ARBA00022670"/>
    </source>
</evidence>
<dbReference type="GO" id="GO:0008234">
    <property type="term" value="F:cysteine-type peptidase activity"/>
    <property type="evidence" value="ECO:0007669"/>
    <property type="project" value="UniProtKB-KW"/>
</dbReference>
<dbReference type="Proteomes" id="UP000195437">
    <property type="component" value="Chromosome"/>
</dbReference>
<keyword evidence="5" id="KW-0732">Signal</keyword>
<evidence type="ECO:0000256" key="1">
    <source>
        <dbReference type="ARBA" id="ARBA00007074"/>
    </source>
</evidence>
<dbReference type="GO" id="GO:0006508">
    <property type="term" value="P:proteolysis"/>
    <property type="evidence" value="ECO:0007669"/>
    <property type="project" value="UniProtKB-KW"/>
</dbReference>
<evidence type="ECO:0000256" key="4">
    <source>
        <dbReference type="ARBA" id="ARBA00022807"/>
    </source>
</evidence>
<dbReference type="EMBL" id="CP021434">
    <property type="protein sequence ID" value="ARU63086.1"/>
    <property type="molecule type" value="Genomic_DNA"/>
</dbReference>
<dbReference type="InterPro" id="IPR038765">
    <property type="entry name" value="Papain-like_cys_pep_sf"/>
</dbReference>
<evidence type="ECO:0000256" key="3">
    <source>
        <dbReference type="ARBA" id="ARBA00022801"/>
    </source>
</evidence>
<accession>A0A1Y0ITG7</accession>
<evidence type="ECO:0000313" key="8">
    <source>
        <dbReference type="Proteomes" id="UP000195437"/>
    </source>
</evidence>
<feature type="signal peptide" evidence="5">
    <location>
        <begin position="1"/>
        <end position="24"/>
    </location>
</feature>
<evidence type="ECO:0000259" key="6">
    <source>
        <dbReference type="PROSITE" id="PS51935"/>
    </source>
</evidence>
<dbReference type="AlphaFoldDB" id="A0A1Y0ITG7"/>
<proteinExistence type="inferred from homology"/>
<keyword evidence="4" id="KW-0788">Thiol protease</keyword>
<evidence type="ECO:0000256" key="5">
    <source>
        <dbReference type="SAM" id="SignalP"/>
    </source>
</evidence>
<dbReference type="PANTHER" id="PTHR47053:SF1">
    <property type="entry name" value="MUREIN DD-ENDOPEPTIDASE MEPH-RELATED"/>
    <property type="match status" value="1"/>
</dbReference>
<keyword evidence="8" id="KW-1185">Reference proteome</keyword>
<keyword evidence="2" id="KW-0645">Protease</keyword>
<feature type="domain" description="NlpC/P60" evidence="6">
    <location>
        <begin position="114"/>
        <end position="236"/>
    </location>
</feature>
<name>A0A1Y0ITG7_9BACL</name>
<dbReference type="InterPro" id="IPR000064">
    <property type="entry name" value="NLP_P60_dom"/>
</dbReference>
<reference evidence="8" key="1">
    <citation type="submission" date="2017-05" db="EMBL/GenBank/DDBJ databases">
        <authorList>
            <person name="Sung H."/>
        </authorList>
    </citation>
    <scope>NUCLEOTIDE SEQUENCE [LARGE SCALE GENOMIC DNA]</scope>
    <source>
        <strain evidence="8">AR23208</strain>
    </source>
</reference>
<dbReference type="InterPro" id="IPR051202">
    <property type="entry name" value="Peptidase_C40"/>
</dbReference>
<gene>
    <name evidence="7" type="ORF">CBW65_20475</name>
</gene>
<protein>
    <recommendedName>
        <fullName evidence="6">NlpC/P60 domain-containing protein</fullName>
    </recommendedName>
</protein>
<dbReference type="KEGG" id="tum:CBW65_20475"/>
<dbReference type="PROSITE" id="PS51935">
    <property type="entry name" value="NLPC_P60"/>
    <property type="match status" value="1"/>
</dbReference>
<dbReference type="Gene3D" id="3.90.1720.10">
    <property type="entry name" value="endopeptidase domain like (from Nostoc punctiforme)"/>
    <property type="match status" value="1"/>
</dbReference>